<gene>
    <name evidence="3" type="ORF">BSK65_26865</name>
</gene>
<feature type="chain" id="PRO_5012277377" description="DUF6923 domain-containing protein" evidence="1">
    <location>
        <begin position="27"/>
        <end position="296"/>
    </location>
</feature>
<dbReference type="Proteomes" id="UP000187425">
    <property type="component" value="Unassembled WGS sequence"/>
</dbReference>
<protein>
    <recommendedName>
        <fullName evidence="2">DUF6923 domain-containing protein</fullName>
    </recommendedName>
</protein>
<proteinExistence type="predicted"/>
<comment type="caution">
    <text evidence="3">The sequence shown here is derived from an EMBL/GenBank/DDBJ whole genome shotgun (WGS) entry which is preliminary data.</text>
</comment>
<evidence type="ECO:0000313" key="4">
    <source>
        <dbReference type="Proteomes" id="UP000187425"/>
    </source>
</evidence>
<dbReference type="Pfam" id="PF21959">
    <property type="entry name" value="DUF6923"/>
    <property type="match status" value="1"/>
</dbReference>
<dbReference type="EMBL" id="MPTW01000024">
    <property type="protein sequence ID" value="OME64768.1"/>
    <property type="molecule type" value="Genomic_DNA"/>
</dbReference>
<organism evidence="3 4">
    <name type="scientific">Paenibacillus odorifer</name>
    <dbReference type="NCBI Taxonomy" id="189426"/>
    <lineage>
        <taxon>Bacteria</taxon>
        <taxon>Bacillati</taxon>
        <taxon>Bacillota</taxon>
        <taxon>Bacilli</taxon>
        <taxon>Bacillales</taxon>
        <taxon>Paenibacillaceae</taxon>
        <taxon>Paenibacillus</taxon>
    </lineage>
</organism>
<feature type="signal peptide" evidence="1">
    <location>
        <begin position="1"/>
        <end position="26"/>
    </location>
</feature>
<evidence type="ECO:0000256" key="1">
    <source>
        <dbReference type="SAM" id="SignalP"/>
    </source>
</evidence>
<evidence type="ECO:0000259" key="2">
    <source>
        <dbReference type="Pfam" id="PF21959"/>
    </source>
</evidence>
<evidence type="ECO:0000313" key="3">
    <source>
        <dbReference type="EMBL" id="OME64768.1"/>
    </source>
</evidence>
<sequence length="296" mass="31815">MRLKRLFSLICAGVLTTSSLSLVASATPVGPDNLVNTEVEISAESTSTSATTAGTWHEVSKQTFWLLDALERGQGVATDGNSWIFNSSYGLLRTGLDGKSVKARNELAIPLEIASQGGDHIGDISYYNGKIYAPIEDGKNYQHPYIALYDVNTLKYTGTSYALPLNLHIGGVPWVAVDAARGQVYTAQWSNASVLNVLSLDDMHVITTVPLSQSIDRIQGAEVYNGVLYASTDNATQTVYQIDPETGNVSVAFDRNLPSGTEAQGIAVLPTADGAQLHILDVGSNRISVNFRHYAF</sequence>
<dbReference type="InterPro" id="IPR054215">
    <property type="entry name" value="DUF6923"/>
</dbReference>
<reference evidence="3 4" key="1">
    <citation type="submission" date="2016-11" db="EMBL/GenBank/DDBJ databases">
        <title>Paenibacillus species isolates.</title>
        <authorList>
            <person name="Beno S.M."/>
        </authorList>
    </citation>
    <scope>NUCLEOTIDE SEQUENCE [LARGE SCALE GENOMIC DNA]</scope>
    <source>
        <strain evidence="3 4">FSL H7-0443</strain>
    </source>
</reference>
<dbReference type="AlphaFoldDB" id="A0A1R0Z9A6"/>
<accession>A0A1R0Z9A6</accession>
<dbReference type="InterPro" id="IPR015943">
    <property type="entry name" value="WD40/YVTN_repeat-like_dom_sf"/>
</dbReference>
<feature type="domain" description="DUF6923" evidence="2">
    <location>
        <begin position="155"/>
        <end position="255"/>
    </location>
</feature>
<dbReference type="Gene3D" id="2.130.10.10">
    <property type="entry name" value="YVTN repeat-like/Quinoprotein amine dehydrogenase"/>
    <property type="match status" value="1"/>
</dbReference>
<dbReference type="RefSeq" id="WP_076286709.1">
    <property type="nucleotide sequence ID" value="NZ_MPTW01000024.1"/>
</dbReference>
<name>A0A1R0Z9A6_9BACL</name>
<dbReference type="SUPFAM" id="SSF63825">
    <property type="entry name" value="YWTD domain"/>
    <property type="match status" value="1"/>
</dbReference>
<keyword evidence="1" id="KW-0732">Signal</keyword>
<dbReference type="OrthoDB" id="9804931at2"/>